<keyword evidence="5 7" id="KW-1133">Transmembrane helix</keyword>
<dbReference type="EMBL" id="JACEHE010000007">
    <property type="protein sequence ID" value="MBA2946842.1"/>
    <property type="molecule type" value="Genomic_DNA"/>
</dbReference>
<gene>
    <name evidence="8" type="ORF">H1D24_13745</name>
</gene>
<sequence>MKSPSPLLVPPVQGLAPVAPLIVRLVTGSVLIAHGTHFSPAEFGALSQAEFGLPFPTFIGWFVTILLYGGGSLMILGLVSRQVAIAASIHMLIAIFLWDRKEGFAPVTGAGVQIPLMLLAGLLVILLSGPGPYSVDKLLGLDDGWSRPQPSRTEAESSTDA</sequence>
<dbReference type="Proteomes" id="UP000545761">
    <property type="component" value="Unassembled WGS sequence"/>
</dbReference>
<dbReference type="PANTHER" id="PTHR33452:SF1">
    <property type="entry name" value="INNER MEMBRANE PROTEIN YPHA-RELATED"/>
    <property type="match status" value="1"/>
</dbReference>
<dbReference type="InterPro" id="IPR032808">
    <property type="entry name" value="DoxX"/>
</dbReference>
<dbReference type="GO" id="GO:0005886">
    <property type="term" value="C:plasma membrane"/>
    <property type="evidence" value="ECO:0007669"/>
    <property type="project" value="UniProtKB-SubCell"/>
</dbReference>
<evidence type="ECO:0000256" key="3">
    <source>
        <dbReference type="ARBA" id="ARBA00022475"/>
    </source>
</evidence>
<keyword evidence="3" id="KW-1003">Cell membrane</keyword>
<evidence type="ECO:0000313" key="9">
    <source>
        <dbReference type="Proteomes" id="UP000545761"/>
    </source>
</evidence>
<dbReference type="RefSeq" id="WP_181657785.1">
    <property type="nucleotide sequence ID" value="NZ_JACEHE010000007.1"/>
</dbReference>
<evidence type="ECO:0000256" key="1">
    <source>
        <dbReference type="ARBA" id="ARBA00004651"/>
    </source>
</evidence>
<dbReference type="PANTHER" id="PTHR33452">
    <property type="entry name" value="OXIDOREDUCTASE CATD-RELATED"/>
    <property type="match status" value="1"/>
</dbReference>
<protein>
    <submittedName>
        <fullName evidence="8">DoxX family protein</fullName>
    </submittedName>
</protein>
<evidence type="ECO:0000256" key="4">
    <source>
        <dbReference type="ARBA" id="ARBA00022692"/>
    </source>
</evidence>
<dbReference type="InterPro" id="IPR051907">
    <property type="entry name" value="DoxX-like_oxidoreductase"/>
</dbReference>
<evidence type="ECO:0000256" key="5">
    <source>
        <dbReference type="ARBA" id="ARBA00022989"/>
    </source>
</evidence>
<keyword evidence="6 7" id="KW-0472">Membrane</keyword>
<comment type="similarity">
    <text evidence="2">Belongs to the DoxX family.</text>
</comment>
<comment type="caution">
    <text evidence="8">The sequence shown here is derived from an EMBL/GenBank/DDBJ whole genome shotgun (WGS) entry which is preliminary data.</text>
</comment>
<proteinExistence type="inferred from homology"/>
<feature type="transmembrane region" description="Helical" evidence="7">
    <location>
        <begin position="53"/>
        <end position="76"/>
    </location>
</feature>
<evidence type="ECO:0000256" key="6">
    <source>
        <dbReference type="ARBA" id="ARBA00023136"/>
    </source>
</evidence>
<keyword evidence="4 7" id="KW-0812">Transmembrane</keyword>
<evidence type="ECO:0000313" key="8">
    <source>
        <dbReference type="EMBL" id="MBA2946842.1"/>
    </source>
</evidence>
<organism evidence="8 9">
    <name type="scientific">Streptomyces himalayensis subsp. himalayensis</name>
    <dbReference type="NCBI Taxonomy" id="2756131"/>
    <lineage>
        <taxon>Bacteria</taxon>
        <taxon>Bacillati</taxon>
        <taxon>Actinomycetota</taxon>
        <taxon>Actinomycetes</taxon>
        <taxon>Kitasatosporales</taxon>
        <taxon>Streptomycetaceae</taxon>
        <taxon>Streptomyces</taxon>
        <taxon>Streptomyces himalayensis</taxon>
    </lineage>
</organism>
<name>A0A7W0DKL1_9ACTN</name>
<dbReference type="Pfam" id="PF07681">
    <property type="entry name" value="DoxX"/>
    <property type="match status" value="1"/>
</dbReference>
<feature type="transmembrane region" description="Helical" evidence="7">
    <location>
        <begin position="104"/>
        <end position="127"/>
    </location>
</feature>
<evidence type="ECO:0000256" key="2">
    <source>
        <dbReference type="ARBA" id="ARBA00006679"/>
    </source>
</evidence>
<reference evidence="8 9" key="1">
    <citation type="submission" date="2020-07" db="EMBL/GenBank/DDBJ databases">
        <title>Streptomyces isolated from Indian soil.</title>
        <authorList>
            <person name="Mandal S."/>
            <person name="Maiti P.K."/>
        </authorList>
    </citation>
    <scope>NUCLEOTIDE SEQUENCE [LARGE SCALE GENOMIC DNA]</scope>
    <source>
        <strain evidence="8 9">PSKA28</strain>
    </source>
</reference>
<dbReference type="AlphaFoldDB" id="A0A7W0DKL1"/>
<evidence type="ECO:0000256" key="7">
    <source>
        <dbReference type="SAM" id="Phobius"/>
    </source>
</evidence>
<accession>A0A7W0DKL1</accession>
<comment type="subcellular location">
    <subcellularLocation>
        <location evidence="1">Cell membrane</location>
        <topology evidence="1">Multi-pass membrane protein</topology>
    </subcellularLocation>
</comment>